<organism evidence="8 9">
    <name type="scientific">Exophiala spinifera</name>
    <dbReference type="NCBI Taxonomy" id="91928"/>
    <lineage>
        <taxon>Eukaryota</taxon>
        <taxon>Fungi</taxon>
        <taxon>Dikarya</taxon>
        <taxon>Ascomycota</taxon>
        <taxon>Pezizomycotina</taxon>
        <taxon>Eurotiomycetes</taxon>
        <taxon>Chaetothyriomycetidae</taxon>
        <taxon>Chaetothyriales</taxon>
        <taxon>Herpotrichiellaceae</taxon>
        <taxon>Exophiala</taxon>
    </lineage>
</organism>
<dbReference type="VEuPathDB" id="FungiDB:PV08_11808"/>
<dbReference type="CDD" id="cd00067">
    <property type="entry name" value="GAL4"/>
    <property type="match status" value="1"/>
</dbReference>
<keyword evidence="3" id="KW-0238">DNA-binding</keyword>
<dbReference type="HOGENOM" id="CLU_008511_1_1_1"/>
<feature type="region of interest" description="Disordered" evidence="6">
    <location>
        <begin position="71"/>
        <end position="104"/>
    </location>
</feature>
<dbReference type="SMART" id="SM00066">
    <property type="entry name" value="GAL4"/>
    <property type="match status" value="1"/>
</dbReference>
<evidence type="ECO:0000259" key="7">
    <source>
        <dbReference type="PROSITE" id="PS50048"/>
    </source>
</evidence>
<dbReference type="OrthoDB" id="424974at2759"/>
<dbReference type="PANTHER" id="PTHR47424:SF4">
    <property type="entry name" value="ZN(II)2CYS6 TRANSCRIPTION FACTOR (EUROFUNG)"/>
    <property type="match status" value="1"/>
</dbReference>
<dbReference type="InterPro" id="IPR001138">
    <property type="entry name" value="Zn2Cys6_DnaBD"/>
</dbReference>
<dbReference type="Proteomes" id="UP000053328">
    <property type="component" value="Unassembled WGS sequence"/>
</dbReference>
<keyword evidence="5" id="KW-0539">Nucleus</keyword>
<dbReference type="InterPro" id="IPR007219">
    <property type="entry name" value="XnlR_reg_dom"/>
</dbReference>
<dbReference type="Pfam" id="PF00172">
    <property type="entry name" value="Zn_clus"/>
    <property type="match status" value="1"/>
</dbReference>
<dbReference type="PROSITE" id="PS50048">
    <property type="entry name" value="ZN2_CY6_FUNGAL_2"/>
    <property type="match status" value="1"/>
</dbReference>
<dbReference type="Gene3D" id="4.10.240.10">
    <property type="entry name" value="Zn(2)-C6 fungal-type DNA-binding domain"/>
    <property type="match status" value="1"/>
</dbReference>
<sequence length="711" mass="79645">MWTSIAPAGDDESGRFPLPKSKRRKVEVACDTCRLRKTRCDGARPKCGACLRRKNVADVCVYAEQPSPLLFNPTPKASSRAPGQAGHTPEHSVRGKGEDKPVPNVHGVEGERNWILKAGLLAASNSASFFNTVFGESSGTGPETSDDLIDGSGPEIRDRQEAGDRLSFDRPAISQKRAHSADYVLPSRKVADTLIDSFLRHAYIQWVDRLKFMHWYESLWDGQEKTMLDAADEQVQFAHLNLIFALVYQSDTEDLAENQAQLAETYFLRAKRLLQLCLLDLDRIDLLWALLLLAQWFQSVNDVRACTSLVGLCILIARNLGLHKPERIDSLPSQYRREIARRAWHGCILMDRITAMISGQPLQIAQSLATKATLFTAIDDEYLTTGSSVDDGTLGVQAPGNPSNVSFFLAFCQLHLILGDVLDHQDEGKTVIDINHVIDIDNKLDTFRKGLPPHLHFDDRLVEASDKMGKSPLSGPLVHLRARFLHIRIILYRPFFLHRARRSKHPATTRTDLSLGSFAEAITHQGMLTCIRTAQQILDLIHARSLSDNPSARVAVQWWHIVTYVYTATTILIAAHIFSEVADEITTTSLADFIQKGFQILTYHTRYGESARRCKTALTVLCERYIKNRPSSRHSPRPVQQVPQSRATNTEIPSDMWSGSPEPPFDGGDLPAAAFVRDFTGSSSEFFRGEGIESLLFFNADNWGQEMNDWM</sequence>
<dbReference type="GO" id="GO:0000978">
    <property type="term" value="F:RNA polymerase II cis-regulatory region sequence-specific DNA binding"/>
    <property type="evidence" value="ECO:0007669"/>
    <property type="project" value="TreeGrafter"/>
</dbReference>
<protein>
    <recommendedName>
        <fullName evidence="7">Zn(2)-C6 fungal-type domain-containing protein</fullName>
    </recommendedName>
</protein>
<dbReference type="EMBL" id="KN847501">
    <property type="protein sequence ID" value="KIW10032.1"/>
    <property type="molecule type" value="Genomic_DNA"/>
</dbReference>
<name>A0A0D1ZAL8_9EURO</name>
<dbReference type="CDD" id="cd12148">
    <property type="entry name" value="fungal_TF_MHR"/>
    <property type="match status" value="1"/>
</dbReference>
<evidence type="ECO:0000313" key="9">
    <source>
        <dbReference type="Proteomes" id="UP000053328"/>
    </source>
</evidence>
<keyword evidence="9" id="KW-1185">Reference proteome</keyword>
<accession>A0A0D1ZAL8</accession>
<dbReference type="GO" id="GO:0006351">
    <property type="term" value="P:DNA-templated transcription"/>
    <property type="evidence" value="ECO:0007669"/>
    <property type="project" value="InterPro"/>
</dbReference>
<feature type="region of interest" description="Disordered" evidence="6">
    <location>
        <begin position="629"/>
        <end position="663"/>
    </location>
</feature>
<evidence type="ECO:0000256" key="4">
    <source>
        <dbReference type="ARBA" id="ARBA00023163"/>
    </source>
</evidence>
<feature type="region of interest" description="Disordered" evidence="6">
    <location>
        <begin position="1"/>
        <end position="23"/>
    </location>
</feature>
<dbReference type="SUPFAM" id="SSF57701">
    <property type="entry name" value="Zn2/Cys6 DNA-binding domain"/>
    <property type="match status" value="1"/>
</dbReference>
<keyword evidence="2" id="KW-0805">Transcription regulation</keyword>
<dbReference type="AlphaFoldDB" id="A0A0D1ZAL8"/>
<dbReference type="GO" id="GO:0008270">
    <property type="term" value="F:zinc ion binding"/>
    <property type="evidence" value="ECO:0007669"/>
    <property type="project" value="InterPro"/>
</dbReference>
<evidence type="ECO:0000256" key="2">
    <source>
        <dbReference type="ARBA" id="ARBA00023015"/>
    </source>
</evidence>
<evidence type="ECO:0000313" key="8">
    <source>
        <dbReference type="EMBL" id="KIW10032.1"/>
    </source>
</evidence>
<feature type="domain" description="Zn(2)-C6 fungal-type" evidence="7">
    <location>
        <begin position="29"/>
        <end position="62"/>
    </location>
</feature>
<feature type="compositionally biased region" description="Polar residues" evidence="6">
    <location>
        <begin position="641"/>
        <end position="652"/>
    </location>
</feature>
<evidence type="ECO:0000256" key="5">
    <source>
        <dbReference type="ARBA" id="ARBA00023242"/>
    </source>
</evidence>
<feature type="compositionally biased region" description="Basic and acidic residues" evidence="6">
    <location>
        <begin position="88"/>
        <end position="101"/>
    </location>
</feature>
<dbReference type="RefSeq" id="XP_016230248.1">
    <property type="nucleotide sequence ID" value="XM_016386116.1"/>
</dbReference>
<keyword evidence="1" id="KW-0479">Metal-binding</keyword>
<evidence type="ECO:0000256" key="1">
    <source>
        <dbReference type="ARBA" id="ARBA00022723"/>
    </source>
</evidence>
<dbReference type="InterPro" id="IPR036864">
    <property type="entry name" value="Zn2-C6_fun-type_DNA-bd_sf"/>
</dbReference>
<dbReference type="GeneID" id="27338891"/>
<dbReference type="SMART" id="SM00906">
    <property type="entry name" value="Fungal_trans"/>
    <property type="match status" value="1"/>
</dbReference>
<dbReference type="InterPro" id="IPR051127">
    <property type="entry name" value="Fungal_SecMet_Regulators"/>
</dbReference>
<keyword evidence="4" id="KW-0804">Transcription</keyword>
<dbReference type="PANTHER" id="PTHR47424">
    <property type="entry name" value="REGULATORY PROTEIN GAL4"/>
    <property type="match status" value="1"/>
</dbReference>
<proteinExistence type="predicted"/>
<evidence type="ECO:0000256" key="6">
    <source>
        <dbReference type="SAM" id="MobiDB-lite"/>
    </source>
</evidence>
<dbReference type="Pfam" id="PF04082">
    <property type="entry name" value="Fungal_trans"/>
    <property type="match status" value="1"/>
</dbReference>
<dbReference type="GO" id="GO:0000435">
    <property type="term" value="P:positive regulation of transcription from RNA polymerase II promoter by galactose"/>
    <property type="evidence" value="ECO:0007669"/>
    <property type="project" value="TreeGrafter"/>
</dbReference>
<reference evidence="8 9" key="1">
    <citation type="submission" date="2015-01" db="EMBL/GenBank/DDBJ databases">
        <title>The Genome Sequence of Exophiala spinifera CBS89968.</title>
        <authorList>
            <consortium name="The Broad Institute Genomics Platform"/>
            <person name="Cuomo C."/>
            <person name="de Hoog S."/>
            <person name="Gorbushina A."/>
            <person name="Stielow B."/>
            <person name="Teixiera M."/>
            <person name="Abouelleil A."/>
            <person name="Chapman S.B."/>
            <person name="Priest M."/>
            <person name="Young S.K."/>
            <person name="Wortman J."/>
            <person name="Nusbaum C."/>
            <person name="Birren B."/>
        </authorList>
    </citation>
    <scope>NUCLEOTIDE SEQUENCE [LARGE SCALE GENOMIC DNA]</scope>
    <source>
        <strain evidence="8 9">CBS 89968</strain>
    </source>
</reference>
<gene>
    <name evidence="8" type="ORF">PV08_11808</name>
</gene>
<dbReference type="GO" id="GO:0005634">
    <property type="term" value="C:nucleus"/>
    <property type="evidence" value="ECO:0007669"/>
    <property type="project" value="TreeGrafter"/>
</dbReference>
<evidence type="ECO:0000256" key="3">
    <source>
        <dbReference type="ARBA" id="ARBA00023125"/>
    </source>
</evidence>
<dbReference type="GO" id="GO:0000981">
    <property type="term" value="F:DNA-binding transcription factor activity, RNA polymerase II-specific"/>
    <property type="evidence" value="ECO:0007669"/>
    <property type="project" value="InterPro"/>
</dbReference>